<evidence type="ECO:0000313" key="2">
    <source>
        <dbReference type="EMBL" id="SDY46130.1"/>
    </source>
</evidence>
<dbReference type="PANTHER" id="PTHR47199:SF2">
    <property type="entry name" value="PHOTOSYSTEM II STABILITY_ASSEMBLY FACTOR HCF136, CHLOROPLASTIC"/>
    <property type="match status" value="1"/>
</dbReference>
<protein>
    <recommendedName>
        <fullName evidence="4">Photosynthesis system II assembly factor Ycf48/Hcf136-like domain-containing protein</fullName>
    </recommendedName>
</protein>
<accession>A0A1H3K1Q0</accession>
<dbReference type="RefSeq" id="WP_091292960.1">
    <property type="nucleotide sequence ID" value="NZ_FNON01000005.1"/>
</dbReference>
<dbReference type="AlphaFoldDB" id="A0A1H3K1Q0"/>
<name>A0A1H3K1Q0_9PSEU</name>
<dbReference type="SUPFAM" id="SSF110296">
    <property type="entry name" value="Oligoxyloglucan reducing end-specific cellobiohydrolase"/>
    <property type="match status" value="1"/>
</dbReference>
<dbReference type="Gene3D" id="2.130.10.10">
    <property type="entry name" value="YVTN repeat-like/Quinoprotein amine dehydrogenase"/>
    <property type="match status" value="2"/>
</dbReference>
<evidence type="ECO:0008006" key="4">
    <source>
        <dbReference type="Google" id="ProtNLM"/>
    </source>
</evidence>
<dbReference type="EMBL" id="FNON01000005">
    <property type="protein sequence ID" value="SDY46130.1"/>
    <property type="molecule type" value="Genomic_DNA"/>
</dbReference>
<sequence length="341" mass="35764">MRKLLLLTALLPLLLPGTAGAAEDCVPVWRDTPSGVDAQLRGLDVVSGRVVWASGSKGTVLRTTDAGKTWQKVGPPGTEALEFRDIEAFDAERAVILSIGNGGDSRIYRTEDGGKNWRLSFQNADEKAFYDCVSFSDDRRGLALSDPVDGKFRVLSTEDGGRTWAVNPGDGMPDALPGEFAFAASGQCLTTSGRDAWIATGGGAKARVLRSGDGGRHWRASDTPIPSGEAAGVFSVVFRDPGHGVAIGGDYKVPATSGATALSSDGGRTWRTPPQSPAGYRSGLAWRGNTVLAVGPTGSDYSPDGGRHWRQFDTGSFDSVSCARGACWASGAKGRVGVLDR</sequence>
<keyword evidence="3" id="KW-1185">Reference proteome</keyword>
<evidence type="ECO:0000313" key="3">
    <source>
        <dbReference type="Proteomes" id="UP000199515"/>
    </source>
</evidence>
<dbReference type="OrthoDB" id="9813892at2"/>
<dbReference type="CDD" id="cd15482">
    <property type="entry name" value="Sialidase_non-viral"/>
    <property type="match status" value="1"/>
</dbReference>
<feature type="chain" id="PRO_5011742350" description="Photosynthesis system II assembly factor Ycf48/Hcf136-like domain-containing protein" evidence="1">
    <location>
        <begin position="22"/>
        <end position="341"/>
    </location>
</feature>
<reference evidence="2 3" key="1">
    <citation type="submission" date="2016-10" db="EMBL/GenBank/DDBJ databases">
        <authorList>
            <person name="de Groot N.N."/>
        </authorList>
    </citation>
    <scope>NUCLEOTIDE SEQUENCE [LARGE SCALE GENOMIC DNA]</scope>
    <source>
        <strain evidence="2 3">CPCC 202699</strain>
    </source>
</reference>
<dbReference type="InterPro" id="IPR015943">
    <property type="entry name" value="WD40/YVTN_repeat-like_dom_sf"/>
</dbReference>
<feature type="signal peptide" evidence="1">
    <location>
        <begin position="1"/>
        <end position="21"/>
    </location>
</feature>
<evidence type="ECO:0000256" key="1">
    <source>
        <dbReference type="SAM" id="SignalP"/>
    </source>
</evidence>
<organism evidence="2 3">
    <name type="scientific">Amycolatopsis xylanica</name>
    <dbReference type="NCBI Taxonomy" id="589385"/>
    <lineage>
        <taxon>Bacteria</taxon>
        <taxon>Bacillati</taxon>
        <taxon>Actinomycetota</taxon>
        <taxon>Actinomycetes</taxon>
        <taxon>Pseudonocardiales</taxon>
        <taxon>Pseudonocardiaceae</taxon>
        <taxon>Amycolatopsis</taxon>
    </lineage>
</organism>
<dbReference type="STRING" id="589385.SAMN05421504_105624"/>
<gene>
    <name evidence="2" type="ORF">SAMN05421504_105624</name>
</gene>
<dbReference type="Proteomes" id="UP000199515">
    <property type="component" value="Unassembled WGS sequence"/>
</dbReference>
<dbReference type="PANTHER" id="PTHR47199">
    <property type="entry name" value="PHOTOSYSTEM II STABILITY/ASSEMBLY FACTOR HCF136, CHLOROPLASTIC"/>
    <property type="match status" value="1"/>
</dbReference>
<proteinExistence type="predicted"/>
<keyword evidence="1" id="KW-0732">Signal</keyword>